<dbReference type="Proteomes" id="UP000460718">
    <property type="component" value="Unassembled WGS sequence"/>
</dbReference>
<evidence type="ECO:0000256" key="3">
    <source>
        <dbReference type="ARBA" id="ARBA00022617"/>
    </source>
</evidence>
<dbReference type="InterPro" id="IPR010255">
    <property type="entry name" value="Haem_peroxidase_sf"/>
</dbReference>
<dbReference type="PANTHER" id="PTHR30555:SF0">
    <property type="entry name" value="CATALASE-PEROXIDASE"/>
    <property type="match status" value="1"/>
</dbReference>
<keyword evidence="3" id="KW-0349">Heme</keyword>
<evidence type="ECO:0000256" key="7">
    <source>
        <dbReference type="SAM" id="MobiDB-lite"/>
    </source>
</evidence>
<keyword evidence="6" id="KW-0408">Iron</keyword>
<evidence type="ECO:0000256" key="5">
    <source>
        <dbReference type="ARBA" id="ARBA00023002"/>
    </source>
</evidence>
<dbReference type="GO" id="GO:0005829">
    <property type="term" value="C:cytosol"/>
    <property type="evidence" value="ECO:0007669"/>
    <property type="project" value="TreeGrafter"/>
</dbReference>
<comment type="caution">
    <text evidence="8">The sequence shown here is derived from an EMBL/GenBank/DDBJ whole genome shotgun (WGS) entry which is preliminary data.</text>
</comment>
<evidence type="ECO:0000313" key="8">
    <source>
        <dbReference type="EMBL" id="KAE9021016.1"/>
    </source>
</evidence>
<name>A0A6A3LNV5_9STRA</name>
<reference evidence="8 9" key="1">
    <citation type="submission" date="2018-09" db="EMBL/GenBank/DDBJ databases">
        <title>Genomic investigation of the strawberry pathogen Phytophthora fragariae indicates pathogenicity is determined by transcriptional variation in three key races.</title>
        <authorList>
            <person name="Adams T.M."/>
            <person name="Armitage A.D."/>
            <person name="Sobczyk M.K."/>
            <person name="Bates H.J."/>
            <person name="Dunwell J.M."/>
            <person name="Nellist C.F."/>
            <person name="Harrison R.J."/>
        </authorList>
    </citation>
    <scope>NUCLEOTIDE SEQUENCE [LARGE SCALE GENOMIC DNA]</scope>
    <source>
        <strain evidence="8 9">SCRP245</strain>
    </source>
</reference>
<keyword evidence="2" id="KW-0575">Peroxidase</keyword>
<proteinExistence type="predicted"/>
<evidence type="ECO:0000256" key="6">
    <source>
        <dbReference type="ARBA" id="ARBA00023004"/>
    </source>
</evidence>
<dbReference type="SUPFAM" id="SSF48113">
    <property type="entry name" value="Heme-dependent peroxidases"/>
    <property type="match status" value="1"/>
</dbReference>
<organism evidence="8 9">
    <name type="scientific">Phytophthora fragariae</name>
    <dbReference type="NCBI Taxonomy" id="53985"/>
    <lineage>
        <taxon>Eukaryota</taxon>
        <taxon>Sar</taxon>
        <taxon>Stramenopiles</taxon>
        <taxon>Oomycota</taxon>
        <taxon>Peronosporomycetes</taxon>
        <taxon>Peronosporales</taxon>
        <taxon>Peronosporaceae</taxon>
        <taxon>Phytophthora</taxon>
    </lineage>
</organism>
<dbReference type="GO" id="GO:0042744">
    <property type="term" value="P:hydrogen peroxide catabolic process"/>
    <property type="evidence" value="ECO:0007669"/>
    <property type="project" value="TreeGrafter"/>
</dbReference>
<dbReference type="GO" id="GO:0046872">
    <property type="term" value="F:metal ion binding"/>
    <property type="evidence" value="ECO:0007669"/>
    <property type="project" value="UniProtKB-KW"/>
</dbReference>
<keyword evidence="5" id="KW-0560">Oxidoreductase</keyword>
<evidence type="ECO:0000256" key="2">
    <source>
        <dbReference type="ARBA" id="ARBA00022559"/>
    </source>
</evidence>
<dbReference type="Gene3D" id="1.10.520.10">
    <property type="match status" value="1"/>
</dbReference>
<dbReference type="EMBL" id="QXFW01000196">
    <property type="protein sequence ID" value="KAE9021016.1"/>
    <property type="molecule type" value="Genomic_DNA"/>
</dbReference>
<dbReference type="InterPro" id="IPR000763">
    <property type="entry name" value="Catalase_peroxidase"/>
</dbReference>
<feature type="region of interest" description="Disordered" evidence="7">
    <location>
        <begin position="54"/>
        <end position="74"/>
    </location>
</feature>
<comment type="cofactor">
    <cofactor evidence="1">
        <name>heme b</name>
        <dbReference type="ChEBI" id="CHEBI:60344"/>
    </cofactor>
</comment>
<dbReference type="AlphaFoldDB" id="A0A6A3LNV5"/>
<dbReference type="GO" id="GO:0020037">
    <property type="term" value="F:heme binding"/>
    <property type="evidence" value="ECO:0007669"/>
    <property type="project" value="InterPro"/>
</dbReference>
<dbReference type="PANTHER" id="PTHR30555">
    <property type="entry name" value="HYDROPEROXIDASE I, BIFUNCTIONAL CATALASE-PEROXIDASE"/>
    <property type="match status" value="1"/>
</dbReference>
<evidence type="ECO:0000256" key="1">
    <source>
        <dbReference type="ARBA" id="ARBA00001970"/>
    </source>
</evidence>
<dbReference type="GO" id="GO:0004096">
    <property type="term" value="F:catalase activity"/>
    <property type="evidence" value="ECO:0007669"/>
    <property type="project" value="InterPro"/>
</dbReference>
<protein>
    <submittedName>
        <fullName evidence="8">Uncharacterized protein</fullName>
    </submittedName>
</protein>
<gene>
    <name evidence="8" type="ORF">PF011_g5132</name>
</gene>
<feature type="compositionally biased region" description="Basic residues" evidence="7">
    <location>
        <begin position="61"/>
        <end position="72"/>
    </location>
</feature>
<accession>A0A6A3LNV5</accession>
<dbReference type="GO" id="GO:0070301">
    <property type="term" value="P:cellular response to hydrogen peroxide"/>
    <property type="evidence" value="ECO:0007669"/>
    <property type="project" value="TreeGrafter"/>
</dbReference>
<evidence type="ECO:0000256" key="4">
    <source>
        <dbReference type="ARBA" id="ARBA00022723"/>
    </source>
</evidence>
<sequence length="350" mass="38470">MDVQQIKSYIETNCLDTHTMIIDESMEPWVAPQWRQDSLIHHRECVKQLRETRRINGRAGPRSRRAAHRRATHTAEIKRKGVSWPVNSMALAFVYAVVKDDAYYKLCDSEPHFTYISKLRAQPVGKDVEVGVRFATGRRTPKCTHAIGAWFKHVSRNLGPVACCRGNGVPPAPPSRNPIPPTPASLPDFDIVRLGIYSLLTKSVDGLTSDSSSDGTLCNGAKIRFSPQKDWPGNASLAKTPKTLSALEPVKKSHPTLSTAHDDDDDVAHGDHCRVVVHAQGRQHDQMGASPYEAKALAGCTGSVAQQKILDYSSSFSNGSLTLSNEFFQALLNKTWTEVSEKELQGGGCS</sequence>
<evidence type="ECO:0000313" key="9">
    <source>
        <dbReference type="Proteomes" id="UP000460718"/>
    </source>
</evidence>
<keyword evidence="4" id="KW-0479">Metal-binding</keyword>